<feature type="compositionally biased region" description="Basic and acidic residues" evidence="1">
    <location>
        <begin position="170"/>
        <end position="201"/>
    </location>
</feature>
<feature type="domain" description="Cell morphogenesis protein C-terminal" evidence="2">
    <location>
        <begin position="490"/>
        <end position="723"/>
    </location>
</feature>
<dbReference type="PANTHER" id="PTHR12295">
    <property type="entry name" value="FURRY-RELATED"/>
    <property type="match status" value="1"/>
</dbReference>
<dbReference type="GO" id="GO:0005938">
    <property type="term" value="C:cell cortex"/>
    <property type="evidence" value="ECO:0007669"/>
    <property type="project" value="TreeGrafter"/>
</dbReference>
<feature type="compositionally biased region" description="Basic and acidic residues" evidence="1">
    <location>
        <begin position="437"/>
        <end position="457"/>
    </location>
</feature>
<feature type="region of interest" description="Disordered" evidence="1">
    <location>
        <begin position="134"/>
        <end position="154"/>
    </location>
</feature>
<dbReference type="InterPro" id="IPR025481">
    <property type="entry name" value="Cell_Morphogen_C"/>
</dbReference>
<organism evidence="4">
    <name type="scientific">Darwinula stevensoni</name>
    <dbReference type="NCBI Taxonomy" id="69355"/>
    <lineage>
        <taxon>Eukaryota</taxon>
        <taxon>Metazoa</taxon>
        <taxon>Ecdysozoa</taxon>
        <taxon>Arthropoda</taxon>
        <taxon>Crustacea</taxon>
        <taxon>Oligostraca</taxon>
        <taxon>Ostracoda</taxon>
        <taxon>Podocopa</taxon>
        <taxon>Podocopida</taxon>
        <taxon>Darwinulocopina</taxon>
        <taxon>Darwinuloidea</taxon>
        <taxon>Darwinulidae</taxon>
        <taxon>Darwinula</taxon>
    </lineage>
</organism>
<dbReference type="OrthoDB" id="6287725at2759"/>
<evidence type="ECO:0000313" key="5">
    <source>
        <dbReference type="Proteomes" id="UP000677054"/>
    </source>
</evidence>
<evidence type="ECO:0000259" key="2">
    <source>
        <dbReference type="Pfam" id="PF14225"/>
    </source>
</evidence>
<dbReference type="InterPro" id="IPR029473">
    <property type="entry name" value="MOR2-PAG1_mid"/>
</dbReference>
<evidence type="ECO:0000256" key="1">
    <source>
        <dbReference type="SAM" id="MobiDB-lite"/>
    </source>
</evidence>
<dbReference type="GO" id="GO:0031175">
    <property type="term" value="P:neuron projection development"/>
    <property type="evidence" value="ECO:0007669"/>
    <property type="project" value="TreeGrafter"/>
</dbReference>
<feature type="domain" description="Cell morphogenesis central region" evidence="3">
    <location>
        <begin position="239"/>
        <end position="337"/>
    </location>
</feature>
<keyword evidence="5" id="KW-1185">Reference proteome</keyword>
<dbReference type="GO" id="GO:0000902">
    <property type="term" value="P:cell morphogenesis"/>
    <property type="evidence" value="ECO:0007669"/>
    <property type="project" value="InterPro"/>
</dbReference>
<dbReference type="Pfam" id="PF14228">
    <property type="entry name" value="MOR2-PAG1_mid"/>
    <property type="match status" value="2"/>
</dbReference>
<dbReference type="PANTHER" id="PTHR12295:SF30">
    <property type="entry name" value="PROTEIN FURRY"/>
    <property type="match status" value="1"/>
</dbReference>
<protein>
    <submittedName>
        <fullName evidence="4">Uncharacterized protein</fullName>
    </submittedName>
</protein>
<feature type="compositionally biased region" description="Polar residues" evidence="1">
    <location>
        <begin position="406"/>
        <end position="425"/>
    </location>
</feature>
<feature type="region of interest" description="Disordered" evidence="1">
    <location>
        <begin position="406"/>
        <end position="457"/>
    </location>
</feature>
<proteinExistence type="predicted"/>
<dbReference type="Pfam" id="PF14225">
    <property type="entry name" value="MOR2-PAG1_C"/>
    <property type="match status" value="1"/>
</dbReference>
<dbReference type="GO" id="GO:0030427">
    <property type="term" value="C:site of polarized growth"/>
    <property type="evidence" value="ECO:0007669"/>
    <property type="project" value="TreeGrafter"/>
</dbReference>
<dbReference type="EMBL" id="CAJPEV010005359">
    <property type="protein sequence ID" value="CAG0903073.1"/>
    <property type="molecule type" value="Genomic_DNA"/>
</dbReference>
<reference evidence="4" key="1">
    <citation type="submission" date="2020-11" db="EMBL/GenBank/DDBJ databases">
        <authorList>
            <person name="Tran Van P."/>
        </authorList>
    </citation>
    <scope>NUCLEOTIDE SEQUENCE</scope>
</reference>
<dbReference type="InterPro" id="IPR039867">
    <property type="entry name" value="Furry/Tao3/Mor2"/>
</dbReference>
<dbReference type="EMBL" id="LR904876">
    <property type="protein sequence ID" value="CAD7253154.1"/>
    <property type="molecule type" value="Genomic_DNA"/>
</dbReference>
<feature type="domain" description="Cell morphogenesis central region" evidence="3">
    <location>
        <begin position="70"/>
        <end position="116"/>
    </location>
</feature>
<dbReference type="Proteomes" id="UP000677054">
    <property type="component" value="Unassembled WGS sequence"/>
</dbReference>
<sequence length="737" mass="81680">MTNDKMCCRKYRYDPEAGMKRRSEFIDLPSLHDATKGDWEALPQGCNLAVLFLTDLVSSGSEGGAGGVNVDWTIHLPLMLHMLVLGLDHTRALVAGHCVSLLAQLLIVLGPHGDHLSVAGSALKAISSCSFSGECGGDSSHSAPPTPTPPAFQWDFTKSTENLERFLEDPHGAQKEQRQQKQEQSSKFDPHVPEGEEKEGSDSAVPVIVTTEEGRASEGRSGSNEEPPEVPSVEDVTKALIHYLFARKDGALWAYEDITARTWDIKSAGQLSCLVRCVLRVFRASLPHARLEERWAQISLHVALSCSSRHYAGRSLQVFRALGVPVTSRVLTDILSRLVETVAEQGEDMQGYVAEIMLTLETAVDSLDCDFHAIDATKDLFKSTPNLNDQEPGRRTVGPAIGQSFLVSTPSIPSHARSTSYSTSHGTRKPVLGSPTVERRGEMRNRSGTEGEKRDKTAGYVTNLSRSRSAQSLKVVADSASRDDKMSVLAQLFWIATFVLESDYEYEFLLALRLLNKVLSHFPLDRPDCREKLERIQMRMKWTAFPGLHSLVLKGLTNKDTYEPALALISKFTTLMDLTVVDPSGTVGFPINVMALLPYMIHHYEDANDLCICSAENIAQVSLEKSSKLENLATVMTLYSHRNFSKESFQWTKCVVKYLHDAYSHLSLVVITFLVEVLEKGPTLVQAPILNILHCILHYIDIHSQQPPVINGDLLRAVARFVEVCSYSTIWVDRCMS</sequence>
<evidence type="ECO:0000313" key="4">
    <source>
        <dbReference type="EMBL" id="CAD7253154.1"/>
    </source>
</evidence>
<dbReference type="AlphaFoldDB" id="A0A7R9FS95"/>
<evidence type="ECO:0000259" key="3">
    <source>
        <dbReference type="Pfam" id="PF14228"/>
    </source>
</evidence>
<name>A0A7R9FS95_9CRUS</name>
<accession>A0A7R9FS95</accession>
<gene>
    <name evidence="4" type="ORF">DSTB1V02_LOCUS12904</name>
</gene>
<feature type="region of interest" description="Disordered" evidence="1">
    <location>
        <begin position="170"/>
        <end position="232"/>
    </location>
</feature>